<comment type="caution">
    <text evidence="1">The sequence shown here is derived from an EMBL/GenBank/DDBJ whole genome shotgun (WGS) entry which is preliminary data.</text>
</comment>
<proteinExistence type="predicted"/>
<name>A0A8J3WM45_9ACTN</name>
<evidence type="ECO:0000313" key="1">
    <source>
        <dbReference type="EMBL" id="GIH94548.1"/>
    </source>
</evidence>
<organism evidence="1 2">
    <name type="scientific">Planobispora siamensis</name>
    <dbReference type="NCBI Taxonomy" id="936338"/>
    <lineage>
        <taxon>Bacteria</taxon>
        <taxon>Bacillati</taxon>
        <taxon>Actinomycetota</taxon>
        <taxon>Actinomycetes</taxon>
        <taxon>Streptosporangiales</taxon>
        <taxon>Streptosporangiaceae</taxon>
        <taxon>Planobispora</taxon>
    </lineage>
</organism>
<dbReference type="Proteomes" id="UP000619788">
    <property type="component" value="Unassembled WGS sequence"/>
</dbReference>
<evidence type="ECO:0000313" key="2">
    <source>
        <dbReference type="Proteomes" id="UP000619788"/>
    </source>
</evidence>
<gene>
    <name evidence="1" type="ORF">Psi01_51780</name>
</gene>
<sequence>MLDEVIARYADMLSDLDTFAYTVTIPDSGVLTAEEAARRFGADPAALQAPGQPQSPGGISLHRVGTGVVTLDWVNPGDGRQEATERLAGDGFRHWYLSFDIEGNTVMYVRYGDAEGFLEHPEPGGIPFTDWTDHLGPLSAYTELLRTGYDSEEAEAEVDITAACLAVIELESGVAWTMS</sequence>
<dbReference type="AlphaFoldDB" id="A0A8J3WM45"/>
<dbReference type="RefSeq" id="WP_204066676.1">
    <property type="nucleotide sequence ID" value="NZ_BOOJ01000043.1"/>
</dbReference>
<dbReference type="EMBL" id="BOOJ01000043">
    <property type="protein sequence ID" value="GIH94548.1"/>
    <property type="molecule type" value="Genomic_DNA"/>
</dbReference>
<protein>
    <submittedName>
        <fullName evidence="1">Uncharacterized protein</fullName>
    </submittedName>
</protein>
<accession>A0A8J3WM45</accession>
<reference evidence="1 2" key="1">
    <citation type="submission" date="2021-01" db="EMBL/GenBank/DDBJ databases">
        <title>Whole genome shotgun sequence of Planobispora siamensis NBRC 107568.</title>
        <authorList>
            <person name="Komaki H."/>
            <person name="Tamura T."/>
        </authorList>
    </citation>
    <scope>NUCLEOTIDE SEQUENCE [LARGE SCALE GENOMIC DNA]</scope>
    <source>
        <strain evidence="1 2">NBRC 107568</strain>
    </source>
</reference>
<keyword evidence="2" id="KW-1185">Reference proteome</keyword>